<dbReference type="Gene3D" id="1.10.260.40">
    <property type="entry name" value="lambda repressor-like DNA-binding domains"/>
    <property type="match status" value="1"/>
</dbReference>
<feature type="transmembrane region" description="Helical" evidence="2">
    <location>
        <begin position="136"/>
        <end position="155"/>
    </location>
</feature>
<reference evidence="4" key="1">
    <citation type="submission" date="2014-02" db="EMBL/GenBank/DDBJ databases">
        <title>Complete genome sequence and comparative genomic analysis of the nitrogen-fixing bacterium Leptospirillum ferriphilum YSK.</title>
        <authorList>
            <person name="Guo X."/>
            <person name="Yin H."/>
            <person name="Liang Y."/>
            <person name="Hu Q."/>
            <person name="Ma L."/>
            <person name="Xiao Y."/>
            <person name="Zhang X."/>
            <person name="Qiu G."/>
            <person name="Liu X."/>
        </authorList>
    </citation>
    <scope>NUCLEOTIDE SEQUENCE [LARGE SCALE GENOMIC DNA]</scope>
    <source>
        <strain evidence="4">YSK</strain>
    </source>
</reference>
<organism evidence="3 4">
    <name type="scientific">Leptospirillum ferriphilum YSK</name>
    <dbReference type="NCBI Taxonomy" id="1441628"/>
    <lineage>
        <taxon>Bacteria</taxon>
        <taxon>Pseudomonadati</taxon>
        <taxon>Nitrospirota</taxon>
        <taxon>Nitrospiria</taxon>
        <taxon>Nitrospirales</taxon>
        <taxon>Nitrospiraceae</taxon>
        <taxon>Leptospirillum</taxon>
    </lineage>
</organism>
<proteinExistence type="predicted"/>
<dbReference type="KEGG" id="lfp:Y981_05385"/>
<dbReference type="PANTHER" id="PTHR34475">
    <property type="match status" value="1"/>
</dbReference>
<dbReference type="EMBL" id="CP007243">
    <property type="protein sequence ID" value="AIA31665.1"/>
    <property type="molecule type" value="Genomic_DNA"/>
</dbReference>
<protein>
    <recommendedName>
        <fullName evidence="5">DUF4115 domain-containing protein</fullName>
    </recommendedName>
</protein>
<dbReference type="RefSeq" id="WP_053764696.1">
    <property type="nucleotide sequence ID" value="NZ_CP007243.1"/>
</dbReference>
<keyword evidence="2" id="KW-0812">Transmembrane</keyword>
<accession>A0A059XX20</accession>
<keyword evidence="2" id="KW-1133">Transmembrane helix</keyword>
<dbReference type="InterPro" id="IPR010982">
    <property type="entry name" value="Lambda_DNA-bd_dom_sf"/>
</dbReference>
<keyword evidence="2" id="KW-0472">Membrane</keyword>
<feature type="region of interest" description="Disordered" evidence="1">
    <location>
        <begin position="165"/>
        <end position="249"/>
    </location>
</feature>
<name>A0A059XX20_9BACT</name>
<evidence type="ECO:0000256" key="1">
    <source>
        <dbReference type="SAM" id="MobiDB-lite"/>
    </source>
</evidence>
<dbReference type="PANTHER" id="PTHR34475:SF1">
    <property type="entry name" value="CYTOSKELETON PROTEIN RODZ"/>
    <property type="match status" value="1"/>
</dbReference>
<gene>
    <name evidence="3" type="ORF">Y981_05385</name>
</gene>
<dbReference type="HOGENOM" id="CLU_745557_0_0_0"/>
<dbReference type="InterPro" id="IPR050400">
    <property type="entry name" value="Bact_Cytoskel_RodZ"/>
</dbReference>
<sequence length="340" mass="36916">MSEEEFQRDMEEEDGLKAEIEKSGARTIGEFLSYERQRKGLSLEEIDQISRIGPRWLEAIDKGEWSAYPSLIYAKGHIRGYASVLGFDGSRIIAEFEEELKKAFPDETFHIHPVRNINQIYQPTSGDHRGGGRYKFLLLGILITFFLILVISKAIHRKDHPRLSVVPQAVPTPPTQTLPSLAQQPVSPSPGGAKQSSSTPSPPPAPTGTSGGGKSLSSTSGGGQAQVGSSGSSAQSKIVARSEKPSQPLAPSVLKVQAVRDTWVGVRIDGGKEMEIPLDRGQWRLFHGKTFRISTDDGGSLLLFLNKGPLGKAGEDDQPVREKLISAMPVKQNPVSATSR</sequence>
<feature type="compositionally biased region" description="Low complexity" evidence="1">
    <location>
        <begin position="226"/>
        <end position="236"/>
    </location>
</feature>
<dbReference type="OrthoDB" id="9797543at2"/>
<dbReference type="Proteomes" id="UP000027059">
    <property type="component" value="Chromosome"/>
</dbReference>
<keyword evidence="4" id="KW-1185">Reference proteome</keyword>
<dbReference type="AlphaFoldDB" id="A0A059XX20"/>
<feature type="region of interest" description="Disordered" evidence="1">
    <location>
        <begin position="1"/>
        <end position="21"/>
    </location>
</feature>
<dbReference type="Pfam" id="PF13413">
    <property type="entry name" value="HTH_25"/>
    <property type="match status" value="1"/>
</dbReference>
<evidence type="ECO:0008006" key="5">
    <source>
        <dbReference type="Google" id="ProtNLM"/>
    </source>
</evidence>
<evidence type="ECO:0000313" key="3">
    <source>
        <dbReference type="EMBL" id="AIA31665.1"/>
    </source>
</evidence>
<feature type="compositionally biased region" description="Gly residues" evidence="1">
    <location>
        <begin position="209"/>
        <end position="225"/>
    </location>
</feature>
<evidence type="ECO:0000256" key="2">
    <source>
        <dbReference type="SAM" id="Phobius"/>
    </source>
</evidence>
<reference evidence="3 4" key="2">
    <citation type="journal article" date="2015" name="Biomed. Res. Int.">
        <title>Effects of Arsenite Resistance on the Growth and Functional Gene Expression of Leptospirillum ferriphilum and Acidithiobacillus thiooxidans in Pure Culture and Coculture.</title>
        <authorList>
            <person name="Jiang H."/>
            <person name="Liang Y."/>
            <person name="Yin H."/>
            <person name="Xiao Y."/>
            <person name="Guo X."/>
            <person name="Xu Y."/>
            <person name="Hu Q."/>
            <person name="Liu H."/>
            <person name="Liu X."/>
        </authorList>
    </citation>
    <scope>NUCLEOTIDE SEQUENCE [LARGE SCALE GENOMIC DNA]</scope>
    <source>
        <strain evidence="3 4">YSK</strain>
    </source>
</reference>
<dbReference type="GO" id="GO:0003677">
    <property type="term" value="F:DNA binding"/>
    <property type="evidence" value="ECO:0007669"/>
    <property type="project" value="InterPro"/>
</dbReference>
<evidence type="ECO:0000313" key="4">
    <source>
        <dbReference type="Proteomes" id="UP000027059"/>
    </source>
</evidence>